<gene>
    <name evidence="1" type="ORF">MJA45_11735</name>
</gene>
<dbReference type="AlphaFoldDB" id="A0AA96LIK2"/>
<dbReference type="InterPro" id="IPR010349">
    <property type="entry name" value="Asparaginase_II"/>
</dbReference>
<name>A0AA96LIK2_9BACL</name>
<protein>
    <submittedName>
        <fullName evidence="1">Asparaginase</fullName>
    </submittedName>
</protein>
<proteinExistence type="predicted"/>
<dbReference type="Pfam" id="PF06089">
    <property type="entry name" value="Asparaginase_II"/>
    <property type="match status" value="1"/>
</dbReference>
<dbReference type="KEGG" id="paun:MJA45_11735"/>
<dbReference type="Proteomes" id="UP001305702">
    <property type="component" value="Chromosome"/>
</dbReference>
<sequence length="340" mass="36039">MPTEPIVRITRGGYTESLHRGAAAVVNTEGTVLHQVGDPSHFTFARSSAKPLLAIPVLEKAAAEGTAFSPEEISLLCASHNGEPAHVRIVENLLQKMGMSRDLLQCGAHEPFYKPAADALREEGKAPTALHNNCSGKHTGMLALSQLLNVSSGHYMDPQHPVQQLMLKAVSVMAGLPEADIRLGTDGCGVPVFGMPLSNLAAAYARLGRPDSLGAARAEACRQIVGAIRAFPFGIAGTGRFDTRLAEVTGGRIIGKMGAEAVFALTVPAEGLGIAVKVEDGNLRALYPAVMEVLLQLGLLDGEESKELRSFHRPILHNWSGTKVGEIIPDFRLSSPPPVT</sequence>
<reference evidence="1 2" key="1">
    <citation type="submission" date="2022-02" db="EMBL/GenBank/DDBJ databases">
        <title>Paenibacillus sp. MBLB1776 Whole Genome Shotgun Sequencing.</title>
        <authorList>
            <person name="Hwang C.Y."/>
            <person name="Cho E.-S."/>
            <person name="Seo M.-J."/>
        </authorList>
    </citation>
    <scope>NUCLEOTIDE SEQUENCE [LARGE SCALE GENOMIC DNA]</scope>
    <source>
        <strain evidence="1 2">MBLB1776</strain>
    </source>
</reference>
<keyword evidence="2" id="KW-1185">Reference proteome</keyword>
<evidence type="ECO:0000313" key="2">
    <source>
        <dbReference type="Proteomes" id="UP001305702"/>
    </source>
</evidence>
<evidence type="ECO:0000313" key="1">
    <source>
        <dbReference type="EMBL" id="WNQ13653.1"/>
    </source>
</evidence>
<dbReference type="PANTHER" id="PTHR42110:SF1">
    <property type="entry name" value="L-ASPARAGINASE, PUTATIVE (AFU_ORTHOLOGUE AFUA_3G11890)-RELATED"/>
    <property type="match status" value="1"/>
</dbReference>
<organism evidence="1 2">
    <name type="scientific">Paenibacillus aurantius</name>
    <dbReference type="NCBI Taxonomy" id="2918900"/>
    <lineage>
        <taxon>Bacteria</taxon>
        <taxon>Bacillati</taxon>
        <taxon>Bacillota</taxon>
        <taxon>Bacilli</taxon>
        <taxon>Bacillales</taxon>
        <taxon>Paenibacillaceae</taxon>
        <taxon>Paenibacillus</taxon>
    </lineage>
</organism>
<dbReference type="PANTHER" id="PTHR42110">
    <property type="entry name" value="L-ASPARAGINASE, PUTATIVE (AFU_ORTHOLOGUE AFUA_3G11890)-RELATED"/>
    <property type="match status" value="1"/>
</dbReference>
<accession>A0AA96LIK2</accession>
<dbReference type="EMBL" id="CP130318">
    <property type="protein sequence ID" value="WNQ13653.1"/>
    <property type="molecule type" value="Genomic_DNA"/>
</dbReference>
<dbReference type="RefSeq" id="WP_315607436.1">
    <property type="nucleotide sequence ID" value="NZ_CP130318.1"/>
</dbReference>